<dbReference type="GO" id="GO:0003922">
    <property type="term" value="F:GMP synthase (glutamine-hydrolyzing) activity"/>
    <property type="evidence" value="ECO:0007669"/>
    <property type="project" value="UniProtKB-EC"/>
</dbReference>
<dbReference type="Pfam" id="PF00958">
    <property type="entry name" value="GMP_synt_C"/>
    <property type="match status" value="1"/>
</dbReference>
<dbReference type="Pfam" id="PF02540">
    <property type="entry name" value="NAD_synthase"/>
    <property type="match status" value="1"/>
</dbReference>
<evidence type="ECO:0000256" key="1">
    <source>
        <dbReference type="ARBA" id="ARBA00002332"/>
    </source>
</evidence>
<keyword evidence="9 11" id="KW-0067">ATP-binding</keyword>
<comment type="subunit">
    <text evidence="11">Homodimer.</text>
</comment>
<evidence type="ECO:0000259" key="13">
    <source>
        <dbReference type="PROSITE" id="PS51553"/>
    </source>
</evidence>
<dbReference type="EMBL" id="JBHUIP010000005">
    <property type="protein sequence ID" value="MFD2262720.1"/>
    <property type="molecule type" value="Genomic_DNA"/>
</dbReference>
<dbReference type="InterPro" id="IPR014729">
    <property type="entry name" value="Rossmann-like_a/b/a_fold"/>
</dbReference>
<keyword evidence="15" id="KW-1185">Reference proteome</keyword>
<dbReference type="SUPFAM" id="SSF52402">
    <property type="entry name" value="Adenine nucleotide alpha hydrolases-like"/>
    <property type="match status" value="1"/>
</dbReference>
<comment type="pathway">
    <text evidence="2 11">Purine metabolism; GMP biosynthesis; GMP from XMP (L-Gln route): step 1/1.</text>
</comment>
<dbReference type="InterPro" id="IPR029062">
    <property type="entry name" value="Class_I_gatase-like"/>
</dbReference>
<dbReference type="HAMAP" id="MF_00344">
    <property type="entry name" value="GMP_synthase"/>
    <property type="match status" value="1"/>
</dbReference>
<evidence type="ECO:0000256" key="8">
    <source>
        <dbReference type="ARBA" id="ARBA00022755"/>
    </source>
</evidence>
<dbReference type="InterPro" id="IPR004739">
    <property type="entry name" value="GMP_synth_GATase"/>
</dbReference>
<dbReference type="NCBIfam" id="TIGR00888">
    <property type="entry name" value="guaA_Nterm"/>
    <property type="match status" value="1"/>
</dbReference>
<evidence type="ECO:0000313" key="15">
    <source>
        <dbReference type="Proteomes" id="UP001597295"/>
    </source>
</evidence>
<dbReference type="SUPFAM" id="SSF52317">
    <property type="entry name" value="Class I glutamine amidotransferase-like"/>
    <property type="match status" value="1"/>
</dbReference>
<feature type="active site" description="Nucleophile" evidence="11">
    <location>
        <position position="86"/>
    </location>
</feature>
<dbReference type="PROSITE" id="PS51553">
    <property type="entry name" value="GMPS_ATP_PPASE"/>
    <property type="match status" value="1"/>
</dbReference>
<dbReference type="InterPro" id="IPR001674">
    <property type="entry name" value="GMP_synth_C"/>
</dbReference>
<feature type="binding site" evidence="12">
    <location>
        <begin position="230"/>
        <end position="236"/>
    </location>
    <ligand>
        <name>ATP</name>
        <dbReference type="ChEBI" id="CHEBI:30616"/>
    </ligand>
</feature>
<evidence type="ECO:0000256" key="12">
    <source>
        <dbReference type="PROSITE-ProRule" id="PRU00886"/>
    </source>
</evidence>
<comment type="function">
    <text evidence="1 11">Catalyzes the synthesis of GMP from XMP.</text>
</comment>
<evidence type="ECO:0000256" key="6">
    <source>
        <dbReference type="ARBA" id="ARBA00022741"/>
    </source>
</evidence>
<dbReference type="SUPFAM" id="SSF54810">
    <property type="entry name" value="GMP synthetase C-terminal dimerisation domain"/>
    <property type="match status" value="1"/>
</dbReference>
<evidence type="ECO:0000313" key="14">
    <source>
        <dbReference type="EMBL" id="MFD2262720.1"/>
    </source>
</evidence>
<dbReference type="InterPro" id="IPR017926">
    <property type="entry name" value="GATASE"/>
</dbReference>
<reference evidence="15" key="1">
    <citation type="journal article" date="2019" name="Int. J. Syst. Evol. Microbiol.">
        <title>The Global Catalogue of Microorganisms (GCM) 10K type strain sequencing project: providing services to taxonomists for standard genome sequencing and annotation.</title>
        <authorList>
            <consortium name="The Broad Institute Genomics Platform"/>
            <consortium name="The Broad Institute Genome Sequencing Center for Infectious Disease"/>
            <person name="Wu L."/>
            <person name="Ma J."/>
        </authorList>
    </citation>
    <scope>NUCLEOTIDE SEQUENCE [LARGE SCALE GENOMIC DNA]</scope>
    <source>
        <strain evidence="15">CGMCC 1.19062</strain>
    </source>
</reference>
<dbReference type="EC" id="6.3.5.2" evidence="3 11"/>
<feature type="active site" evidence="11">
    <location>
        <position position="176"/>
    </location>
</feature>
<dbReference type="PANTHER" id="PTHR11922">
    <property type="entry name" value="GMP SYNTHASE-RELATED"/>
    <property type="match status" value="1"/>
</dbReference>
<dbReference type="PRINTS" id="PR00097">
    <property type="entry name" value="ANTSNTHASEII"/>
</dbReference>
<accession>A0ABW5DTY3</accession>
<dbReference type="Gene3D" id="3.40.50.620">
    <property type="entry name" value="HUPs"/>
    <property type="match status" value="1"/>
</dbReference>
<feature type="active site" evidence="11">
    <location>
        <position position="178"/>
    </location>
</feature>
<evidence type="ECO:0000256" key="10">
    <source>
        <dbReference type="ARBA" id="ARBA00022962"/>
    </source>
</evidence>
<evidence type="ECO:0000256" key="3">
    <source>
        <dbReference type="ARBA" id="ARBA00012746"/>
    </source>
</evidence>
<evidence type="ECO:0000256" key="2">
    <source>
        <dbReference type="ARBA" id="ARBA00005153"/>
    </source>
</evidence>
<dbReference type="Proteomes" id="UP001597295">
    <property type="component" value="Unassembled WGS sequence"/>
</dbReference>
<dbReference type="RefSeq" id="WP_379875686.1">
    <property type="nucleotide sequence ID" value="NZ_JBHUIP010000005.1"/>
</dbReference>
<keyword evidence="7 11" id="KW-0332">GMP biosynthesis</keyword>
<dbReference type="InterPro" id="IPR022955">
    <property type="entry name" value="GMP_synthase"/>
</dbReference>
<gene>
    <name evidence="11 14" type="primary">guaA</name>
    <name evidence="14" type="ORF">ACFSM5_07455</name>
</gene>
<comment type="catalytic activity">
    <reaction evidence="11">
        <text>XMP + L-glutamine + ATP + H2O = GMP + L-glutamate + AMP + diphosphate + 2 H(+)</text>
        <dbReference type="Rhea" id="RHEA:11680"/>
        <dbReference type="ChEBI" id="CHEBI:15377"/>
        <dbReference type="ChEBI" id="CHEBI:15378"/>
        <dbReference type="ChEBI" id="CHEBI:29985"/>
        <dbReference type="ChEBI" id="CHEBI:30616"/>
        <dbReference type="ChEBI" id="CHEBI:33019"/>
        <dbReference type="ChEBI" id="CHEBI:57464"/>
        <dbReference type="ChEBI" id="CHEBI:58115"/>
        <dbReference type="ChEBI" id="CHEBI:58359"/>
        <dbReference type="ChEBI" id="CHEBI:456215"/>
        <dbReference type="EC" id="6.3.5.2"/>
    </reaction>
</comment>
<proteinExistence type="inferred from homology"/>
<feature type="domain" description="GMPS ATP-PPase" evidence="13">
    <location>
        <begin position="203"/>
        <end position="395"/>
    </location>
</feature>
<dbReference type="PROSITE" id="PS51273">
    <property type="entry name" value="GATASE_TYPE_1"/>
    <property type="match status" value="1"/>
</dbReference>
<dbReference type="InterPro" id="IPR025777">
    <property type="entry name" value="GMPS_ATP_PPase_dom"/>
</dbReference>
<evidence type="ECO:0000256" key="7">
    <source>
        <dbReference type="ARBA" id="ARBA00022749"/>
    </source>
</evidence>
<dbReference type="NCBIfam" id="NF000848">
    <property type="entry name" value="PRK00074.1"/>
    <property type="match status" value="1"/>
</dbReference>
<keyword evidence="10 11" id="KW-0315">Glutamine amidotransferase</keyword>
<evidence type="ECO:0000256" key="9">
    <source>
        <dbReference type="ARBA" id="ARBA00022840"/>
    </source>
</evidence>
<dbReference type="PRINTS" id="PR00099">
    <property type="entry name" value="CPSGATASE"/>
</dbReference>
<dbReference type="Gene3D" id="3.40.50.880">
    <property type="match status" value="1"/>
</dbReference>
<evidence type="ECO:0000256" key="11">
    <source>
        <dbReference type="HAMAP-Rule" id="MF_00344"/>
    </source>
</evidence>
<dbReference type="Pfam" id="PF00117">
    <property type="entry name" value="GATase"/>
    <property type="match status" value="1"/>
</dbReference>
<dbReference type="CDD" id="cd01997">
    <property type="entry name" value="GMP_synthase_C"/>
    <property type="match status" value="1"/>
</dbReference>
<evidence type="ECO:0000256" key="4">
    <source>
        <dbReference type="ARBA" id="ARBA00021562"/>
    </source>
</evidence>
<comment type="caution">
    <text evidence="14">The sequence shown here is derived from an EMBL/GenBank/DDBJ whole genome shotgun (WGS) entry which is preliminary data.</text>
</comment>
<dbReference type="Gene3D" id="3.30.300.10">
    <property type="match status" value="1"/>
</dbReference>
<protein>
    <recommendedName>
        <fullName evidence="4 11">GMP synthase [glutamine-hydrolyzing]</fullName>
        <ecNumber evidence="3 11">6.3.5.2</ecNumber>
    </recommendedName>
    <alternativeName>
        <fullName evidence="11">GMP synthetase</fullName>
    </alternativeName>
    <alternativeName>
        <fullName evidence="11">Glutamine amidotransferase</fullName>
    </alternativeName>
</protein>
<dbReference type="NCBIfam" id="TIGR00884">
    <property type="entry name" value="guaA_Cterm"/>
    <property type="match status" value="1"/>
</dbReference>
<dbReference type="CDD" id="cd01742">
    <property type="entry name" value="GATase1_GMP_Synthase"/>
    <property type="match status" value="1"/>
</dbReference>
<evidence type="ECO:0000256" key="5">
    <source>
        <dbReference type="ARBA" id="ARBA00022598"/>
    </source>
</evidence>
<keyword evidence="8 11" id="KW-0658">Purine biosynthesis</keyword>
<dbReference type="InterPro" id="IPR022310">
    <property type="entry name" value="NAD/GMP_synthase"/>
</dbReference>
<dbReference type="PRINTS" id="PR00096">
    <property type="entry name" value="GATASE"/>
</dbReference>
<keyword evidence="5 11" id="KW-0436">Ligase</keyword>
<keyword evidence="6 11" id="KW-0547">Nucleotide-binding</keyword>
<organism evidence="14 15">
    <name type="scientific">Lacibacterium aquatile</name>
    <dbReference type="NCBI Taxonomy" id="1168082"/>
    <lineage>
        <taxon>Bacteria</taxon>
        <taxon>Pseudomonadati</taxon>
        <taxon>Pseudomonadota</taxon>
        <taxon>Alphaproteobacteria</taxon>
        <taxon>Rhodospirillales</taxon>
        <taxon>Rhodospirillaceae</taxon>
    </lineage>
</organism>
<name>A0ABW5DTY3_9PROT</name>
<dbReference type="PANTHER" id="PTHR11922:SF2">
    <property type="entry name" value="GMP SYNTHASE [GLUTAMINE-HYDROLYZING]"/>
    <property type="match status" value="1"/>
</dbReference>
<sequence>MTADLHAEKILILDFGSQVTQLIARRVREAGVYCEVHPFNSDPAKLKAFNAKGIILSGGPASVTGIDTPRAPTFVYDAGVPVFGICYGEQTMCEQLGGKVESGHHREFGRAQIEIKKGSALFDGVWEAGKSYEVWMSHGDRVTALPDGFEVVGVSGNAPYAAIADEKRRFYAVQFHPEVVHTPDGAKLLENFVRKIAGCHGQWTMAAFRERMIADIRAQVGDGKVICGLSGGVDSSVAAVLIHEAIGDQLTCVFVDHGLLRMGEAEQVVSLFRDSYNIPLIHRDASDMFLSALAGEIDPEVKRKTIGKLFIDVFEEEAKKVGGAQFLAQGTLYPDVIESVSFTGGPSVTIKSHHNVGGLPARMNMKLVEPLRELFKDEVRALGRELGLPESLVGRHPFPGPGLAIRIPGQEITREKLDILRAADAVYLDEIRKSGLYDKIWQAFAVLLPVRTVGVMGDGRTYDFACALRAVTSTDGMTADYFPFPHDFLGRVATRIINEVRGINRVTYDITSKPPGTIEWE</sequence>